<evidence type="ECO:0000313" key="2">
    <source>
        <dbReference type="EMBL" id="SLN16419.1"/>
    </source>
</evidence>
<dbReference type="SMART" id="SM00563">
    <property type="entry name" value="PlsC"/>
    <property type="match status" value="1"/>
</dbReference>
<gene>
    <name evidence="2" type="ORF">ROA7023_00284</name>
</gene>
<keyword evidence="2" id="KW-0808">Transferase</keyword>
<dbReference type="SUPFAM" id="SSF69593">
    <property type="entry name" value="Glycerol-3-phosphate (1)-acyltransferase"/>
    <property type="match status" value="1"/>
</dbReference>
<keyword evidence="2" id="KW-0012">Acyltransferase</keyword>
<sequence>MSDRHVAKDITYATSAATRGGRTMIRVMENATGRLSLIRRARGYDLEVAQGGDFWKIITERYGLSLDVAGGTLDSIPAEGPLIVVANHPYGVLDGLMMGRILSERRGGDFRILANHVFRRSPDLERVILPVSFDETKQAARLNLETRAEALRYLGAGGAIGIFPGGTVSTSARPFSPPMDPGWRTFTAKMVAKSDATVVPVFFDGTNSRLFQIASHVHVTLRMGMLIREFRRRAGTPVRVVVGAPIPQSELAGRRSDPKACMAFLREQTYRLSPRPLVSDTLGFEFMPKYKAGDKAGTREQGADKRGKRGR</sequence>
<dbReference type="CDD" id="cd07986">
    <property type="entry name" value="LPLAT_ACT14924-like"/>
    <property type="match status" value="1"/>
</dbReference>
<feature type="domain" description="Phospholipid/glycerol acyltransferase" evidence="1">
    <location>
        <begin position="82"/>
        <end position="206"/>
    </location>
</feature>
<evidence type="ECO:0000259" key="1">
    <source>
        <dbReference type="SMART" id="SM00563"/>
    </source>
</evidence>
<proteinExistence type="predicted"/>
<dbReference type="InterPro" id="IPR045746">
    <property type="entry name" value="ACT14924-like_Acyltransf_dom"/>
</dbReference>
<dbReference type="Pfam" id="PF19576">
    <property type="entry name" value="Acyltransf_2"/>
    <property type="match status" value="1"/>
</dbReference>
<dbReference type="InterPro" id="IPR002123">
    <property type="entry name" value="Plipid/glycerol_acylTrfase"/>
</dbReference>
<dbReference type="Proteomes" id="UP000193900">
    <property type="component" value="Unassembled WGS sequence"/>
</dbReference>
<keyword evidence="3" id="KW-1185">Reference proteome</keyword>
<name>A0A1Y5RFI3_9RHOB</name>
<dbReference type="RefSeq" id="WP_085877208.1">
    <property type="nucleotide sequence ID" value="NZ_FWFZ01000001.1"/>
</dbReference>
<dbReference type="GO" id="GO:0016746">
    <property type="term" value="F:acyltransferase activity"/>
    <property type="evidence" value="ECO:0007669"/>
    <property type="project" value="UniProtKB-KW"/>
</dbReference>
<organism evidence="2 3">
    <name type="scientific">Roseisalinus antarcticus</name>
    <dbReference type="NCBI Taxonomy" id="254357"/>
    <lineage>
        <taxon>Bacteria</taxon>
        <taxon>Pseudomonadati</taxon>
        <taxon>Pseudomonadota</taxon>
        <taxon>Alphaproteobacteria</taxon>
        <taxon>Rhodobacterales</taxon>
        <taxon>Roseobacteraceae</taxon>
        <taxon>Roseisalinus</taxon>
    </lineage>
</organism>
<reference evidence="2 3" key="1">
    <citation type="submission" date="2017-03" db="EMBL/GenBank/DDBJ databases">
        <authorList>
            <person name="Afonso C.L."/>
            <person name="Miller P.J."/>
            <person name="Scott M.A."/>
            <person name="Spackman E."/>
            <person name="Goraichik I."/>
            <person name="Dimitrov K.M."/>
            <person name="Suarez D.L."/>
            <person name="Swayne D.E."/>
        </authorList>
    </citation>
    <scope>NUCLEOTIDE SEQUENCE [LARGE SCALE GENOMIC DNA]</scope>
    <source>
        <strain evidence="2 3">CECT 7023</strain>
    </source>
</reference>
<protein>
    <submittedName>
        <fullName evidence="2">Acyltransferase</fullName>
    </submittedName>
</protein>
<dbReference type="OrthoDB" id="1113830at2"/>
<evidence type="ECO:0000313" key="3">
    <source>
        <dbReference type="Proteomes" id="UP000193900"/>
    </source>
</evidence>
<accession>A0A1Y5RFI3</accession>
<dbReference type="AlphaFoldDB" id="A0A1Y5RFI3"/>
<dbReference type="EMBL" id="FWFZ01000001">
    <property type="protein sequence ID" value="SLN16419.1"/>
    <property type="molecule type" value="Genomic_DNA"/>
</dbReference>